<dbReference type="EMBL" id="CP081864">
    <property type="protein sequence ID" value="QZN94060.1"/>
    <property type="molecule type" value="Genomic_DNA"/>
</dbReference>
<dbReference type="Pfam" id="PF21378">
    <property type="entry name" value="YceM-like_C"/>
    <property type="match status" value="1"/>
</dbReference>
<dbReference type="SUPFAM" id="SSF51735">
    <property type="entry name" value="NAD(P)-binding Rossmann-fold domains"/>
    <property type="match status" value="1"/>
</dbReference>
<dbReference type="Gene3D" id="3.30.360.10">
    <property type="entry name" value="Dihydrodipicolinate Reductase, domain 2"/>
    <property type="match status" value="1"/>
</dbReference>
<dbReference type="InterPro" id="IPR048477">
    <property type="entry name" value="YceM-like_C"/>
</dbReference>
<protein>
    <submittedName>
        <fullName evidence="3">Gfo/Idh/MocA family oxidoreductase</fullName>
    </submittedName>
</protein>
<dbReference type="Proteomes" id="UP000825886">
    <property type="component" value="Chromosome"/>
</dbReference>
<proteinExistence type="predicted"/>
<feature type="domain" description="YceM-like C-terminal" evidence="2">
    <location>
        <begin position="134"/>
        <end position="251"/>
    </location>
</feature>
<evidence type="ECO:0000313" key="4">
    <source>
        <dbReference type="Proteomes" id="UP000825886"/>
    </source>
</evidence>
<gene>
    <name evidence="3" type="ORF">K6K13_11680</name>
</gene>
<reference evidence="3 4" key="1">
    <citation type="submission" date="2021-08" db="EMBL/GenBank/DDBJ databases">
        <title>Culture and genomic analysis of Symbiopectobacterium purcellii sp. nov. gen. nov., isolated from the leafhopper Empoasca decipiens.</title>
        <authorList>
            <person name="Nadal-Jimenez P."/>
            <person name="Siozios S."/>
            <person name="Halliday N."/>
            <person name="Camara M."/>
            <person name="Hurst G.D.D."/>
        </authorList>
    </citation>
    <scope>NUCLEOTIDE SEQUENCE [LARGE SCALE GENOMIC DNA]</scope>
    <source>
        <strain evidence="3 4">SyEd1</strain>
    </source>
</reference>
<dbReference type="RefSeq" id="WP_222157188.1">
    <property type="nucleotide sequence ID" value="NZ_CP081864.1"/>
</dbReference>
<dbReference type="InterPro" id="IPR036291">
    <property type="entry name" value="NAD(P)-bd_dom_sf"/>
</dbReference>
<keyword evidence="4" id="KW-1185">Reference proteome</keyword>
<dbReference type="PANTHER" id="PTHR43708:SF4">
    <property type="entry name" value="OXIDOREDUCTASE YCEM-RELATED"/>
    <property type="match status" value="1"/>
</dbReference>
<dbReference type="SUPFAM" id="SSF55347">
    <property type="entry name" value="Glyceraldehyde-3-phosphate dehydrogenase-like, C-terminal domain"/>
    <property type="match status" value="1"/>
</dbReference>
<sequence>MNTAKTDAGRIRIGMVGLGSIAQKAYLPVLSQETHWTFAGVFSPDQQKMRTLCQQYRLSGYSSLEALASVCDAVMVHSSTASHYEVISTLLHLGIHVYVDKPLAETLPQAEALLALAERQGKTVMVGFNRRFAPGYLSLKSALLHPDSVRVEKHRADNVGPQPARFTLLDDYLHVVDTALWLAGEGATLQGGVVRNNTAGQLVFAEHLFSSPTCQVVTSMHRCTGSQRESVQMIGQGAIHHVDNLSDCWQECGGIITRSPAPSWQNILEQRGFVGAVHHFVDALERDIQPKTSGEQAILAQRVVESLLTSC</sequence>
<dbReference type="InterPro" id="IPR000683">
    <property type="entry name" value="Gfo/Idh/MocA-like_OxRdtase_N"/>
</dbReference>
<name>A0ABX9AFY9_9ENTR</name>
<evidence type="ECO:0000313" key="3">
    <source>
        <dbReference type="EMBL" id="QZN94060.1"/>
    </source>
</evidence>
<dbReference type="Gene3D" id="3.40.50.720">
    <property type="entry name" value="NAD(P)-binding Rossmann-like Domain"/>
    <property type="match status" value="1"/>
</dbReference>
<dbReference type="Pfam" id="PF01408">
    <property type="entry name" value="GFO_IDH_MocA"/>
    <property type="match status" value="1"/>
</dbReference>
<feature type="domain" description="Gfo/Idh/MocA-like oxidoreductase N-terminal" evidence="1">
    <location>
        <begin position="11"/>
        <end position="128"/>
    </location>
</feature>
<evidence type="ECO:0000259" key="1">
    <source>
        <dbReference type="Pfam" id="PF01408"/>
    </source>
</evidence>
<dbReference type="InterPro" id="IPR051317">
    <property type="entry name" value="Gfo/Idh/MocA_oxidoreduct"/>
</dbReference>
<accession>A0ABX9AFY9</accession>
<dbReference type="PANTHER" id="PTHR43708">
    <property type="entry name" value="CONSERVED EXPRESSED OXIDOREDUCTASE (EUROFUNG)"/>
    <property type="match status" value="1"/>
</dbReference>
<organism evidence="3 4">
    <name type="scientific">Symbiopectobacterium purcellii</name>
    <dbReference type="NCBI Taxonomy" id="2871826"/>
    <lineage>
        <taxon>Bacteria</taxon>
        <taxon>Pseudomonadati</taxon>
        <taxon>Pseudomonadota</taxon>
        <taxon>Gammaproteobacteria</taxon>
        <taxon>Enterobacterales</taxon>
        <taxon>Enterobacteriaceae</taxon>
    </lineage>
</organism>
<evidence type="ECO:0000259" key="2">
    <source>
        <dbReference type="Pfam" id="PF21378"/>
    </source>
</evidence>